<dbReference type="RefSeq" id="WP_377344059.1">
    <property type="nucleotide sequence ID" value="NZ_JBHLUE010000034.1"/>
</dbReference>
<feature type="region of interest" description="Disordered" evidence="1">
    <location>
        <begin position="39"/>
        <end position="132"/>
    </location>
</feature>
<evidence type="ECO:0000313" key="2">
    <source>
        <dbReference type="EMBL" id="MFC0568536.1"/>
    </source>
</evidence>
<evidence type="ECO:0000313" key="3">
    <source>
        <dbReference type="Proteomes" id="UP001589894"/>
    </source>
</evidence>
<dbReference type="Proteomes" id="UP001589894">
    <property type="component" value="Unassembled WGS sequence"/>
</dbReference>
<keyword evidence="3" id="KW-1185">Reference proteome</keyword>
<evidence type="ECO:0008006" key="4">
    <source>
        <dbReference type="Google" id="ProtNLM"/>
    </source>
</evidence>
<dbReference type="EMBL" id="JBHLUE010000034">
    <property type="protein sequence ID" value="MFC0568536.1"/>
    <property type="molecule type" value="Genomic_DNA"/>
</dbReference>
<protein>
    <recommendedName>
        <fullName evidence="4">Adhesin</fullName>
    </recommendedName>
</protein>
<feature type="compositionally biased region" description="Low complexity" evidence="1">
    <location>
        <begin position="60"/>
        <end position="82"/>
    </location>
</feature>
<accession>A0ABV6P6F4</accession>
<organism evidence="2 3">
    <name type="scientific">Plantactinospora siamensis</name>
    <dbReference type="NCBI Taxonomy" id="555372"/>
    <lineage>
        <taxon>Bacteria</taxon>
        <taxon>Bacillati</taxon>
        <taxon>Actinomycetota</taxon>
        <taxon>Actinomycetes</taxon>
        <taxon>Micromonosporales</taxon>
        <taxon>Micromonosporaceae</taxon>
        <taxon>Plantactinospora</taxon>
    </lineage>
</organism>
<gene>
    <name evidence="2" type="ORF">ACFFHU_30940</name>
</gene>
<evidence type="ECO:0000256" key="1">
    <source>
        <dbReference type="SAM" id="MobiDB-lite"/>
    </source>
</evidence>
<reference evidence="2 3" key="1">
    <citation type="submission" date="2024-09" db="EMBL/GenBank/DDBJ databases">
        <authorList>
            <person name="Sun Q."/>
            <person name="Mori K."/>
        </authorList>
    </citation>
    <scope>NUCLEOTIDE SEQUENCE [LARGE SCALE GENOMIC DNA]</scope>
    <source>
        <strain evidence="2 3">TBRC 2205</strain>
    </source>
</reference>
<name>A0ABV6P6F4_9ACTN</name>
<sequence length="243" mass="24545">MRLTVGPLPPAIYWRRRAVVLGAVLLFLIVVVYSCSQPDHPNGRPGASATSPAPAPPGGATPTGAPATTAAAPSGGAPATTAGGSGPGDQRVTPAPPATGEANATGVAAPPAGGCTDDEISVVPVPQPRSAQRGTVVNLQLKIKNVSTRNCPRDLGADFQEIYIKAGARRVWSSDTCGTAKGSSVEPLAPNIEHAYQVDWNGREASGCADGQANGPIVASGEYQVIGRLGDKLSDPVKLTITG</sequence>
<proteinExistence type="predicted"/>
<dbReference type="PROSITE" id="PS51257">
    <property type="entry name" value="PROKAR_LIPOPROTEIN"/>
    <property type="match status" value="1"/>
</dbReference>
<comment type="caution">
    <text evidence="2">The sequence shown here is derived from an EMBL/GenBank/DDBJ whole genome shotgun (WGS) entry which is preliminary data.</text>
</comment>